<gene>
    <name evidence="1" type="ORF">HDF14_001216</name>
</gene>
<proteinExistence type="predicted"/>
<dbReference type="Proteomes" id="UP000535182">
    <property type="component" value="Unassembled WGS sequence"/>
</dbReference>
<dbReference type="RefSeq" id="WP_183974412.1">
    <property type="nucleotide sequence ID" value="NZ_JACHEB010000002.1"/>
</dbReference>
<organism evidence="1 2">
    <name type="scientific">Tunturiibacter gelidiferens</name>
    <dbReference type="NCBI Taxonomy" id="3069689"/>
    <lineage>
        <taxon>Bacteria</taxon>
        <taxon>Pseudomonadati</taxon>
        <taxon>Acidobacteriota</taxon>
        <taxon>Terriglobia</taxon>
        <taxon>Terriglobales</taxon>
        <taxon>Acidobacteriaceae</taxon>
        <taxon>Tunturiibacter</taxon>
    </lineage>
</organism>
<evidence type="ECO:0000313" key="1">
    <source>
        <dbReference type="EMBL" id="MBB5327611.1"/>
    </source>
</evidence>
<evidence type="ECO:0000313" key="2">
    <source>
        <dbReference type="Proteomes" id="UP000535182"/>
    </source>
</evidence>
<dbReference type="EMBL" id="JACHEB010000002">
    <property type="protein sequence ID" value="MBB5327611.1"/>
    <property type="molecule type" value="Genomic_DNA"/>
</dbReference>
<reference evidence="1 2" key="1">
    <citation type="submission" date="2020-08" db="EMBL/GenBank/DDBJ databases">
        <title>Genomic Encyclopedia of Type Strains, Phase IV (KMG-V): Genome sequencing to study the core and pangenomes of soil and plant-associated prokaryotes.</title>
        <authorList>
            <person name="Whitman W."/>
        </authorList>
    </citation>
    <scope>NUCLEOTIDE SEQUENCE [LARGE SCALE GENOMIC DNA]</scope>
    <source>
        <strain evidence="1 2">X5P2</strain>
    </source>
</reference>
<accession>A0A9X0QBZ9</accession>
<sequence>MLTTVTGYWLEVIAYSFVLIEFTTDPFPRGTNVYANIALSDILTYFIDPPVGPKFAAIAYIEWWTYYREDGTESDPQIGSGFNQNAVAVNNCARIKFGLNGIQVSTTAQVNIFTY</sequence>
<protein>
    <submittedName>
        <fullName evidence="1">Uncharacterized protein</fullName>
    </submittedName>
</protein>
<keyword evidence="2" id="KW-1185">Reference proteome</keyword>
<name>A0A9X0QBZ9_9BACT</name>
<comment type="caution">
    <text evidence="1">The sequence shown here is derived from an EMBL/GenBank/DDBJ whole genome shotgun (WGS) entry which is preliminary data.</text>
</comment>
<dbReference type="AlphaFoldDB" id="A0A9X0QBZ9"/>